<dbReference type="Gene3D" id="2.130.10.10">
    <property type="entry name" value="YVTN repeat-like/Quinoprotein amine dehydrogenase"/>
    <property type="match status" value="1"/>
</dbReference>
<name>A0A1Y2CTW0_9FUNG</name>
<dbReference type="InterPro" id="IPR015943">
    <property type="entry name" value="WD40/YVTN_repeat-like_dom_sf"/>
</dbReference>
<organism evidence="1 2">
    <name type="scientific">Rhizoclosmatium globosum</name>
    <dbReference type="NCBI Taxonomy" id="329046"/>
    <lineage>
        <taxon>Eukaryota</taxon>
        <taxon>Fungi</taxon>
        <taxon>Fungi incertae sedis</taxon>
        <taxon>Chytridiomycota</taxon>
        <taxon>Chytridiomycota incertae sedis</taxon>
        <taxon>Chytridiomycetes</taxon>
        <taxon>Chytridiales</taxon>
        <taxon>Chytriomycetaceae</taxon>
        <taxon>Rhizoclosmatium</taxon>
    </lineage>
</organism>
<dbReference type="AlphaFoldDB" id="A0A1Y2CTW0"/>
<evidence type="ECO:0000313" key="2">
    <source>
        <dbReference type="Proteomes" id="UP000193642"/>
    </source>
</evidence>
<dbReference type="Proteomes" id="UP000193642">
    <property type="component" value="Unassembled WGS sequence"/>
</dbReference>
<reference evidence="1 2" key="1">
    <citation type="submission" date="2016-07" db="EMBL/GenBank/DDBJ databases">
        <title>Pervasive Adenine N6-methylation of Active Genes in Fungi.</title>
        <authorList>
            <consortium name="DOE Joint Genome Institute"/>
            <person name="Mondo S.J."/>
            <person name="Dannebaum R.O."/>
            <person name="Kuo R.C."/>
            <person name="Labutti K."/>
            <person name="Haridas S."/>
            <person name="Kuo A."/>
            <person name="Salamov A."/>
            <person name="Ahrendt S.R."/>
            <person name="Lipzen A."/>
            <person name="Sullivan W."/>
            <person name="Andreopoulos W.B."/>
            <person name="Clum A."/>
            <person name="Lindquist E."/>
            <person name="Daum C."/>
            <person name="Ramamoorthy G.K."/>
            <person name="Gryganskyi A."/>
            <person name="Culley D."/>
            <person name="Magnuson J.K."/>
            <person name="James T.Y."/>
            <person name="O'Malley M.A."/>
            <person name="Stajich J.E."/>
            <person name="Spatafora J.W."/>
            <person name="Visel A."/>
            <person name="Grigoriev I.V."/>
        </authorList>
    </citation>
    <scope>NUCLEOTIDE SEQUENCE [LARGE SCALE GENOMIC DNA]</scope>
    <source>
        <strain evidence="1 2">JEL800</strain>
    </source>
</reference>
<dbReference type="EMBL" id="MCGO01000008">
    <property type="protein sequence ID" value="ORY49775.1"/>
    <property type="molecule type" value="Genomic_DNA"/>
</dbReference>
<accession>A0A1Y2CTW0</accession>
<keyword evidence="2" id="KW-1185">Reference proteome</keyword>
<comment type="caution">
    <text evidence="1">The sequence shown here is derived from an EMBL/GenBank/DDBJ whole genome shotgun (WGS) entry which is preliminary data.</text>
</comment>
<evidence type="ECO:0000313" key="1">
    <source>
        <dbReference type="EMBL" id="ORY49775.1"/>
    </source>
</evidence>
<feature type="non-terminal residue" evidence="1">
    <location>
        <position position="106"/>
    </location>
</feature>
<dbReference type="InterPro" id="IPR036322">
    <property type="entry name" value="WD40_repeat_dom_sf"/>
</dbReference>
<protein>
    <recommendedName>
        <fullName evidence="3">WD40 repeat-like protein</fullName>
    </recommendedName>
</protein>
<gene>
    <name evidence="1" type="ORF">BCR33DRAFT_713395</name>
</gene>
<evidence type="ECO:0008006" key="3">
    <source>
        <dbReference type="Google" id="ProtNLM"/>
    </source>
</evidence>
<proteinExistence type="predicted"/>
<sequence length="106" mass="11550">MSSLVEFDLSGDGWTQPELKVLRRVDGVYEKVVRGLQSVKGGSWIASCGDRRFDVWDIGAGGGSEVRKVFSVDESQSVLNVTVSSCGDYIVTGSQNSFAVYKTNMF</sequence>
<dbReference type="SUPFAM" id="SSF50978">
    <property type="entry name" value="WD40 repeat-like"/>
    <property type="match status" value="1"/>
</dbReference>